<keyword evidence="3" id="KW-0106">Calcium</keyword>
<dbReference type="InterPro" id="IPR028846">
    <property type="entry name" value="Recoverin"/>
</dbReference>
<dbReference type="InterPro" id="IPR011992">
    <property type="entry name" value="EF-hand-dom_pair"/>
</dbReference>
<dbReference type="AlphaFoldDB" id="A0A553NZJ1"/>
<dbReference type="Pfam" id="PF13499">
    <property type="entry name" value="EF-hand_7"/>
    <property type="match status" value="1"/>
</dbReference>
<dbReference type="Proteomes" id="UP000318571">
    <property type="component" value="Chromosome 9"/>
</dbReference>
<evidence type="ECO:0000256" key="3">
    <source>
        <dbReference type="ARBA" id="ARBA00022837"/>
    </source>
</evidence>
<reference evidence="5 6" key="1">
    <citation type="journal article" date="2018" name="Nat. Ecol. Evol.">
        <title>Genomic signatures of mitonuclear coevolution across populations of Tigriopus californicus.</title>
        <authorList>
            <person name="Barreto F.S."/>
            <person name="Watson E.T."/>
            <person name="Lima T.G."/>
            <person name="Willett C.S."/>
            <person name="Edmands S."/>
            <person name="Li W."/>
            <person name="Burton R.S."/>
        </authorList>
    </citation>
    <scope>NUCLEOTIDE SEQUENCE [LARGE SCALE GENOMIC DNA]</scope>
    <source>
        <strain evidence="5 6">San Diego</strain>
    </source>
</reference>
<dbReference type="SUPFAM" id="SSF47473">
    <property type="entry name" value="EF-hand"/>
    <property type="match status" value="2"/>
</dbReference>
<keyword evidence="2" id="KW-0677">Repeat</keyword>
<protein>
    <recommendedName>
        <fullName evidence="4">EF-hand domain-containing protein</fullName>
    </recommendedName>
</protein>
<dbReference type="InterPro" id="IPR002048">
    <property type="entry name" value="EF_hand_dom"/>
</dbReference>
<proteinExistence type="predicted"/>
<evidence type="ECO:0000313" key="6">
    <source>
        <dbReference type="Proteomes" id="UP000318571"/>
    </source>
</evidence>
<dbReference type="GO" id="GO:0005509">
    <property type="term" value="F:calcium ion binding"/>
    <property type="evidence" value="ECO:0007669"/>
    <property type="project" value="InterPro"/>
</dbReference>
<evidence type="ECO:0000256" key="2">
    <source>
        <dbReference type="ARBA" id="ARBA00022737"/>
    </source>
</evidence>
<comment type="caution">
    <text evidence="5">The sequence shown here is derived from an EMBL/GenBank/DDBJ whole genome shotgun (WGS) entry which is preliminary data.</text>
</comment>
<keyword evidence="6" id="KW-1185">Reference proteome</keyword>
<organism evidence="5 6">
    <name type="scientific">Tigriopus californicus</name>
    <name type="common">Marine copepod</name>
    <dbReference type="NCBI Taxonomy" id="6832"/>
    <lineage>
        <taxon>Eukaryota</taxon>
        <taxon>Metazoa</taxon>
        <taxon>Ecdysozoa</taxon>
        <taxon>Arthropoda</taxon>
        <taxon>Crustacea</taxon>
        <taxon>Multicrustacea</taxon>
        <taxon>Hexanauplia</taxon>
        <taxon>Copepoda</taxon>
        <taxon>Harpacticoida</taxon>
        <taxon>Harpacticidae</taxon>
        <taxon>Tigriopus</taxon>
    </lineage>
</organism>
<gene>
    <name evidence="5" type="ORF">TCAL_11418</name>
</gene>
<dbReference type="STRING" id="6832.A0A553NZJ1"/>
<dbReference type="PROSITE" id="PS50222">
    <property type="entry name" value="EF_HAND_2"/>
    <property type="match status" value="2"/>
</dbReference>
<sequence>MGCCSSKRHLSREDIEFLQAHTRYDEDTIREWHEGFLQDCPTGKLYPKTFIAMYEMFFPAGDARAFCKNVFRTFDKDCSGFIDFREFLMAIDVTSCGSPEERLQWAFSKQGLSQEDLEFLRAHTRYDENTIKEWYKGFKQDCPNGRLTPVKFVDMYKMFFPSGNAEQFCDHVFRTFDTDKNGYIDFKEFLLAIDVTSAGTAEEKLKWAFR</sequence>
<evidence type="ECO:0000313" key="5">
    <source>
        <dbReference type="EMBL" id="TRY70864.1"/>
    </source>
</evidence>
<name>A0A553NZJ1_TIGCA</name>
<dbReference type="PROSITE" id="PS00018">
    <property type="entry name" value="EF_HAND_1"/>
    <property type="match status" value="2"/>
</dbReference>
<dbReference type="PRINTS" id="PR00450">
    <property type="entry name" value="RECOVERIN"/>
</dbReference>
<dbReference type="PANTHER" id="PTHR23055:SF69">
    <property type="entry name" value="NEURONAL CALCIUM SENSOR 2"/>
    <property type="match status" value="1"/>
</dbReference>
<dbReference type="Gene3D" id="1.10.238.10">
    <property type="entry name" value="EF-hand"/>
    <property type="match status" value="2"/>
</dbReference>
<evidence type="ECO:0000256" key="1">
    <source>
        <dbReference type="ARBA" id="ARBA00022723"/>
    </source>
</evidence>
<dbReference type="CDD" id="cd00051">
    <property type="entry name" value="EFh"/>
    <property type="match status" value="2"/>
</dbReference>
<feature type="domain" description="EF-hand" evidence="4">
    <location>
        <begin position="164"/>
        <end position="199"/>
    </location>
</feature>
<dbReference type="SMART" id="SM00054">
    <property type="entry name" value="EFh"/>
    <property type="match status" value="2"/>
</dbReference>
<dbReference type="EMBL" id="VCGU01000009">
    <property type="protein sequence ID" value="TRY70864.1"/>
    <property type="molecule type" value="Genomic_DNA"/>
</dbReference>
<dbReference type="InterPro" id="IPR018247">
    <property type="entry name" value="EF_Hand_1_Ca_BS"/>
</dbReference>
<dbReference type="PANTHER" id="PTHR23055">
    <property type="entry name" value="CALCIUM BINDING PROTEINS"/>
    <property type="match status" value="1"/>
</dbReference>
<accession>A0A553NZJ1</accession>
<evidence type="ECO:0000259" key="4">
    <source>
        <dbReference type="PROSITE" id="PS50222"/>
    </source>
</evidence>
<keyword evidence="1" id="KW-0479">Metal-binding</keyword>
<feature type="domain" description="EF-hand" evidence="4">
    <location>
        <begin position="62"/>
        <end position="97"/>
    </location>
</feature>